<dbReference type="Proteomes" id="UP000034740">
    <property type="component" value="Unassembled WGS sequence"/>
</dbReference>
<dbReference type="EMBL" id="LCRO01000016">
    <property type="protein sequence ID" value="KKW35167.1"/>
    <property type="molecule type" value="Genomic_DNA"/>
</dbReference>
<gene>
    <name evidence="1" type="ORF">UY83_C0016G0009</name>
</gene>
<proteinExistence type="predicted"/>
<accession>A0A0G2A2V3</accession>
<evidence type="ECO:0000313" key="1">
    <source>
        <dbReference type="EMBL" id="KKW35167.1"/>
    </source>
</evidence>
<organism evidence="1 2">
    <name type="scientific">Candidatus Adlerbacteria bacterium GW2011_GWA1_54_10</name>
    <dbReference type="NCBI Taxonomy" id="1618605"/>
    <lineage>
        <taxon>Bacteria</taxon>
        <taxon>Candidatus Adleribacteriota</taxon>
    </lineage>
</organism>
<comment type="caution">
    <text evidence="1">The sequence shown here is derived from an EMBL/GenBank/DDBJ whole genome shotgun (WGS) entry which is preliminary data.</text>
</comment>
<dbReference type="AlphaFoldDB" id="A0A0G2A2V3"/>
<sequence length="121" mass="13476">MKRVAETEQQAVAERPLIGGIGPGVEEPRPAVVLAFDVEYARVAVRVRSRFGRDPQDFAFRLVLVLDRHVRPGRDVVETDSPTVEVDSAPVSQTLLVEQIRRERGLGESVSNLSWRIMLSA</sequence>
<reference evidence="1 2" key="1">
    <citation type="journal article" date="2015" name="Nature">
        <title>rRNA introns, odd ribosomes, and small enigmatic genomes across a large radiation of phyla.</title>
        <authorList>
            <person name="Brown C.T."/>
            <person name="Hug L.A."/>
            <person name="Thomas B.C."/>
            <person name="Sharon I."/>
            <person name="Castelle C.J."/>
            <person name="Singh A."/>
            <person name="Wilkins M.J."/>
            <person name="Williams K.H."/>
            <person name="Banfield J.F."/>
        </authorList>
    </citation>
    <scope>NUCLEOTIDE SEQUENCE [LARGE SCALE GENOMIC DNA]</scope>
</reference>
<protein>
    <submittedName>
        <fullName evidence="1">Uncharacterized protein</fullName>
    </submittedName>
</protein>
<name>A0A0G2A2V3_9BACT</name>
<evidence type="ECO:0000313" key="2">
    <source>
        <dbReference type="Proteomes" id="UP000034740"/>
    </source>
</evidence>